<organism evidence="8">
    <name type="scientific">Alexandrium catenella</name>
    <name type="common">Red tide dinoflagellate</name>
    <name type="synonym">Gonyaulax catenella</name>
    <dbReference type="NCBI Taxonomy" id="2925"/>
    <lineage>
        <taxon>Eukaryota</taxon>
        <taxon>Sar</taxon>
        <taxon>Alveolata</taxon>
        <taxon>Dinophyceae</taxon>
        <taxon>Gonyaulacales</taxon>
        <taxon>Pyrocystaceae</taxon>
        <taxon>Alexandrium</taxon>
    </lineage>
</organism>
<feature type="binding site" evidence="5">
    <location>
        <position position="173"/>
    </location>
    <ligand>
        <name>NAD(+)</name>
        <dbReference type="ChEBI" id="CHEBI:57540"/>
    </ligand>
</feature>
<feature type="site" description="Important for catalytic activity" evidence="4">
    <location>
        <position position="170"/>
    </location>
</feature>
<dbReference type="SUPFAM" id="SSF51735">
    <property type="entry name" value="NAD(P)-binding Rossmann-fold domains"/>
    <property type="match status" value="1"/>
</dbReference>
<dbReference type="SUPFAM" id="SSF48179">
    <property type="entry name" value="6-phosphogluconate dehydrogenase C-terminal domain-like"/>
    <property type="match status" value="1"/>
</dbReference>
<dbReference type="PANTHER" id="PTHR48075:SF5">
    <property type="entry name" value="3-HYDROXYBUTYRYL-COA DEHYDROGENASE"/>
    <property type="match status" value="1"/>
</dbReference>
<dbReference type="InterPro" id="IPR008927">
    <property type="entry name" value="6-PGluconate_DH-like_C_sf"/>
</dbReference>
<feature type="binding site" evidence="5">
    <location>
        <position position="304"/>
    </location>
    <ligand>
        <name>NAD(+)</name>
        <dbReference type="ChEBI" id="CHEBI:57540"/>
    </ligand>
</feature>
<dbReference type="PANTHER" id="PTHR48075">
    <property type="entry name" value="3-HYDROXYACYL-COA DEHYDROGENASE FAMILY PROTEIN"/>
    <property type="match status" value="1"/>
</dbReference>
<feature type="domain" description="3-hydroxyacyl-CoA dehydrogenase C-terminal" evidence="6">
    <location>
        <begin position="216"/>
        <end position="312"/>
    </location>
</feature>
<comment type="similarity">
    <text evidence="2">Belongs to the 3-hydroxyacyl-CoA dehydrogenase family.</text>
</comment>
<dbReference type="PIRSF" id="PIRSF000105">
    <property type="entry name" value="HCDH"/>
    <property type="match status" value="1"/>
</dbReference>
<evidence type="ECO:0000256" key="2">
    <source>
        <dbReference type="ARBA" id="ARBA00009463"/>
    </source>
</evidence>
<evidence type="ECO:0000259" key="6">
    <source>
        <dbReference type="Pfam" id="PF00725"/>
    </source>
</evidence>
<feature type="binding site" evidence="5">
    <location>
        <position position="126"/>
    </location>
    <ligand>
        <name>NAD(+)</name>
        <dbReference type="ChEBI" id="CHEBI:57540"/>
    </ligand>
</feature>
<dbReference type="EMBL" id="HBGE01044068">
    <property type="protein sequence ID" value="CAD9140216.1"/>
    <property type="molecule type" value="Transcribed_RNA"/>
</dbReference>
<evidence type="ECO:0000256" key="4">
    <source>
        <dbReference type="PIRSR" id="PIRSR000105-1"/>
    </source>
</evidence>
<accession>A0A7S1QHB3</accession>
<name>A0A7S1QHB3_ALECA</name>
<dbReference type="InterPro" id="IPR013328">
    <property type="entry name" value="6PGD_dom2"/>
</dbReference>
<dbReference type="Pfam" id="PF00725">
    <property type="entry name" value="3HCDH"/>
    <property type="match status" value="1"/>
</dbReference>
<feature type="binding site" evidence="5">
    <location>
        <position position="149"/>
    </location>
    <ligand>
        <name>NAD(+)</name>
        <dbReference type="ChEBI" id="CHEBI:57540"/>
    </ligand>
</feature>
<keyword evidence="3" id="KW-0560">Oxidoreductase</keyword>
<dbReference type="AlphaFoldDB" id="A0A7S1QHB3"/>
<dbReference type="Gene3D" id="3.40.50.720">
    <property type="entry name" value="NAD(P)-binding Rossmann-like Domain"/>
    <property type="match status" value="1"/>
</dbReference>
<dbReference type="FunFam" id="3.40.50.720:FF:000009">
    <property type="entry name" value="Fatty oxidation complex, alpha subunit"/>
    <property type="match status" value="1"/>
</dbReference>
<dbReference type="InterPro" id="IPR036291">
    <property type="entry name" value="NAD(P)-bd_dom_sf"/>
</dbReference>
<gene>
    <name evidence="8" type="ORF">ACAT0790_LOCUS26554</name>
</gene>
<dbReference type="GO" id="GO:0016616">
    <property type="term" value="F:oxidoreductase activity, acting on the CH-OH group of donors, NAD or NADP as acceptor"/>
    <property type="evidence" value="ECO:0007669"/>
    <property type="project" value="InterPro"/>
</dbReference>
<evidence type="ECO:0000313" key="8">
    <source>
        <dbReference type="EMBL" id="CAD9140216.1"/>
    </source>
</evidence>
<dbReference type="Pfam" id="PF02737">
    <property type="entry name" value="3HCDH_N"/>
    <property type="match status" value="1"/>
</dbReference>
<feature type="binding site" evidence="5">
    <location>
        <position position="121"/>
    </location>
    <ligand>
        <name>NAD(+)</name>
        <dbReference type="ChEBI" id="CHEBI:57540"/>
    </ligand>
</feature>
<evidence type="ECO:0000256" key="5">
    <source>
        <dbReference type="PIRSR" id="PIRSR000105-2"/>
    </source>
</evidence>
<reference evidence="8" key="1">
    <citation type="submission" date="2021-01" db="EMBL/GenBank/DDBJ databases">
        <authorList>
            <person name="Corre E."/>
            <person name="Pelletier E."/>
            <person name="Niang G."/>
            <person name="Scheremetjew M."/>
            <person name="Finn R."/>
            <person name="Kale V."/>
            <person name="Holt S."/>
            <person name="Cochrane G."/>
            <person name="Meng A."/>
            <person name="Brown T."/>
            <person name="Cohen L."/>
        </authorList>
    </citation>
    <scope>NUCLEOTIDE SEQUENCE</scope>
    <source>
        <strain evidence="8">OF101</strain>
    </source>
</reference>
<dbReference type="Gene3D" id="1.10.1040.10">
    <property type="entry name" value="N-(1-d-carboxylethyl)-l-norvaline Dehydrogenase, domain 2"/>
    <property type="match status" value="1"/>
</dbReference>
<comment type="pathway">
    <text evidence="1">Lipid metabolism; fatty acid beta-oxidation.</text>
</comment>
<feature type="binding site" evidence="5">
    <location>
        <begin position="33"/>
        <end position="38"/>
    </location>
    <ligand>
        <name>NAD(+)</name>
        <dbReference type="ChEBI" id="CHEBI:57540"/>
    </ligand>
</feature>
<dbReference type="InterPro" id="IPR006108">
    <property type="entry name" value="3HC_DH_C"/>
</dbReference>
<sequence length="312" mass="33823">MLPRLLRDAARSQLSCYARAHSSSAVKRIGVVGCGQMGTGIAIVAARHAQVEVLALDKYPASLEKSAQFVKDWTGKELKKGRLSEADVAAVTGRIAYGALDDAAAMGQVPGLDFVIEAVSEDINIKQASFKALLEAGLRSDSVLASNTSSISITRLGAVVERPERFIGMHFMNPVPVMPLVEVIRGLRTDDSTMTRTLELVVAMKKEHAVSEDRPGFVANRILMPYINEAVFALQDGIASAEDIDKTMRLGTNVPMGPLTLADFIGLDTCLSIMQVLHRDLGDSKYRPAPLLVNYVEAGWLGKKTKRGFYAY</sequence>
<evidence type="ECO:0008006" key="9">
    <source>
        <dbReference type="Google" id="ProtNLM"/>
    </source>
</evidence>
<evidence type="ECO:0000256" key="1">
    <source>
        <dbReference type="ARBA" id="ARBA00005005"/>
    </source>
</evidence>
<keyword evidence="5" id="KW-0520">NAD</keyword>
<proteinExistence type="inferred from homology"/>
<feature type="binding site" evidence="5">
    <location>
        <position position="57"/>
    </location>
    <ligand>
        <name>NAD(+)</name>
        <dbReference type="ChEBI" id="CHEBI:57540"/>
    </ligand>
</feature>
<dbReference type="GO" id="GO:0070403">
    <property type="term" value="F:NAD+ binding"/>
    <property type="evidence" value="ECO:0007669"/>
    <property type="project" value="InterPro"/>
</dbReference>
<dbReference type="InterPro" id="IPR006176">
    <property type="entry name" value="3-OHacyl-CoA_DH_NAD-bd"/>
</dbReference>
<evidence type="ECO:0000256" key="3">
    <source>
        <dbReference type="ARBA" id="ARBA00023002"/>
    </source>
</evidence>
<dbReference type="InterPro" id="IPR022694">
    <property type="entry name" value="3-OHacyl-CoA_DH"/>
</dbReference>
<feature type="domain" description="3-hydroxyacyl-CoA dehydrogenase NAD binding" evidence="7">
    <location>
        <begin position="29"/>
        <end position="211"/>
    </location>
</feature>
<dbReference type="GO" id="GO:0006631">
    <property type="term" value="P:fatty acid metabolic process"/>
    <property type="evidence" value="ECO:0007669"/>
    <property type="project" value="InterPro"/>
</dbReference>
<protein>
    <recommendedName>
        <fullName evidence="9">3-hydroxybutyryl-CoA dehydrogenase</fullName>
    </recommendedName>
</protein>
<evidence type="ECO:0000259" key="7">
    <source>
        <dbReference type="Pfam" id="PF02737"/>
    </source>
</evidence>